<feature type="active site" description="Glycyl thioester intermediate" evidence="9">
    <location>
        <position position="571"/>
    </location>
</feature>
<feature type="domain" description="THIF-type NAD/FAD binding fold" evidence="12">
    <location>
        <begin position="366"/>
        <end position="603"/>
    </location>
</feature>
<dbReference type="SUPFAM" id="SSF69572">
    <property type="entry name" value="Activating enzymes of the ubiquitin-like proteins"/>
    <property type="match status" value="1"/>
</dbReference>
<evidence type="ECO:0000256" key="9">
    <source>
        <dbReference type="PIRSR" id="PIRSR606285-1"/>
    </source>
</evidence>
<sequence>MSSAEPSSNISMAISDSSTTTGGGGPKMMFAPFSSLISPTFWGKFDEVKVEVLQLNEDPVPICGFYAPHDMPGVNPIISVDNTSFDVTSKPHYGAIKAPGMIKTTISAEHFKAIDYNELMRNFGKSLFGEMLFSEEGLTRLAQNPTMLASFFILTYADLKKYKFLFWFGFPAISLPSVETFKVGGSTVPASEAFPNYEQDLAKRLQQQQQQESGEGGKGFFLLVKNSEGSIELKSLEQIDQIITSQTPLSNLWFGFLDTSSIDDTPSWVLRNYLAFIKLKLKLPAESEVNIFSYRPGRSATMKDVSCSYRVLFHGIEGAVDSLDTVKFVGWERNDKGAFGPKHVDAQMTMDPIKLAENSVDFNLKLMKWRLFPEFDLKMMHRTKCLIIGAGTLGCNVARCLMGWGVRHIAFADNGNVSYSNPVRQSLYNFDDCSSGGKGKAETAAASLKKIFPGIKSQAAKIMVPMPGHPISAGTVEQVKKDYDKLVELVQECDVMFLLMDTRESRWLPTVLGAKYGKIVINAALGFDSYLVMRHGMSVPGTNKRTLGCYYCTDVVAPGDSTKDRTLDQQCTVTRPGVSMIAAALAVELMASILHHPEKAMAPGNVMDSDSSLTLGFVPHSIRGFLGTGEQISPSFQAYDKCTGCSEKVLAELDQRGFDFVTDVLNSSSEYLEKLTGLDKMKEIADLAEGIIELSDDDDDF</sequence>
<dbReference type="GO" id="GO:0019778">
    <property type="term" value="F:Atg12 activating enzyme activity"/>
    <property type="evidence" value="ECO:0007669"/>
    <property type="project" value="TreeGrafter"/>
</dbReference>
<evidence type="ECO:0000256" key="2">
    <source>
        <dbReference type="ARBA" id="ARBA00011738"/>
    </source>
</evidence>
<evidence type="ECO:0000313" key="14">
    <source>
        <dbReference type="EMBL" id="OXA51314.1"/>
    </source>
</evidence>
<dbReference type="InterPro" id="IPR042523">
    <property type="entry name" value="Atg7_N_2"/>
</dbReference>
<dbReference type="GO" id="GO:0034727">
    <property type="term" value="P:piecemeal microautophagy of the nucleus"/>
    <property type="evidence" value="ECO:0007669"/>
    <property type="project" value="TreeGrafter"/>
</dbReference>
<dbReference type="InterPro" id="IPR032197">
    <property type="entry name" value="Atg7_N"/>
</dbReference>
<feature type="compositionally biased region" description="Low complexity" evidence="11">
    <location>
        <begin position="7"/>
        <end position="20"/>
    </location>
</feature>
<dbReference type="InterPro" id="IPR042522">
    <property type="entry name" value="Atg7_N_1"/>
</dbReference>
<evidence type="ECO:0000256" key="8">
    <source>
        <dbReference type="ARBA" id="ARBA00023006"/>
    </source>
</evidence>
<feature type="region of interest" description="Disordered" evidence="11">
    <location>
        <begin position="1"/>
        <end position="20"/>
    </location>
</feature>
<feature type="domain" description="Ubiquitin-like modifier-activating enzyme Atg7 N-terminal" evidence="13">
    <location>
        <begin position="28"/>
        <end position="350"/>
    </location>
</feature>
<name>A0A226E2Q4_FOLCA</name>
<evidence type="ECO:0000256" key="5">
    <source>
        <dbReference type="ARBA" id="ARBA00022490"/>
    </source>
</evidence>
<dbReference type="Gene3D" id="3.40.140.100">
    <property type="entry name" value="Ubiquitin-like modifier-activating enzyme ATG7 C-terminal domain"/>
    <property type="match status" value="1"/>
</dbReference>
<evidence type="ECO:0000256" key="7">
    <source>
        <dbReference type="ARBA" id="ARBA00022927"/>
    </source>
</evidence>
<dbReference type="InterPro" id="IPR035985">
    <property type="entry name" value="Ubiquitin-activating_enz"/>
</dbReference>
<reference evidence="14 15" key="1">
    <citation type="submission" date="2015-12" db="EMBL/GenBank/DDBJ databases">
        <title>The genome of Folsomia candida.</title>
        <authorList>
            <person name="Faddeeva A."/>
            <person name="Derks M.F."/>
            <person name="Anvar Y."/>
            <person name="Smit S."/>
            <person name="Van Straalen N."/>
            <person name="Roelofs D."/>
        </authorList>
    </citation>
    <scope>NUCLEOTIDE SEQUENCE [LARGE SCALE GENOMIC DNA]</scope>
    <source>
        <strain evidence="14 15">VU population</strain>
        <tissue evidence="14">Whole body</tissue>
    </source>
</reference>
<dbReference type="CDD" id="cd01486">
    <property type="entry name" value="Apg7"/>
    <property type="match status" value="1"/>
</dbReference>
<dbReference type="OrthoDB" id="338614at2759"/>
<comment type="function">
    <text evidence="10">E1-like activating enzyme involved in the 2 ubiquitin-like systems required for autophagy.</text>
</comment>
<comment type="subunit">
    <text evidence="2 10">Homodimer.</text>
</comment>
<accession>A0A226E2Q4</accession>
<evidence type="ECO:0000256" key="10">
    <source>
        <dbReference type="RuleBase" id="RU366022"/>
    </source>
</evidence>
<dbReference type="Gene3D" id="3.40.50.720">
    <property type="entry name" value="NAD(P)-binding Rossmann-like Domain"/>
    <property type="match status" value="1"/>
</dbReference>
<dbReference type="PANTHER" id="PTHR10953">
    <property type="entry name" value="UBIQUITIN-ACTIVATING ENZYME E1"/>
    <property type="match status" value="1"/>
</dbReference>
<keyword evidence="4 10" id="KW-0813">Transport</keyword>
<dbReference type="FunFam" id="3.40.50.720:FF:000395">
    <property type="entry name" value="ubiquitin-like modifier-activating enzyme ATG7"/>
    <property type="match status" value="1"/>
</dbReference>
<dbReference type="Pfam" id="PF00899">
    <property type="entry name" value="ThiF"/>
    <property type="match status" value="1"/>
</dbReference>
<dbReference type="GO" id="GO:0019779">
    <property type="term" value="F:Atg8 activating enzyme activity"/>
    <property type="evidence" value="ECO:0007669"/>
    <property type="project" value="TreeGrafter"/>
</dbReference>
<keyword evidence="6 10" id="KW-0833">Ubl conjugation pathway</keyword>
<protein>
    <recommendedName>
        <fullName evidence="3 10">Ubiquitin-like modifier-activating enzyme ATG7</fullName>
    </recommendedName>
    <alternativeName>
        <fullName evidence="10">Autophagy-related protein 7</fullName>
    </alternativeName>
</protein>
<dbReference type="OMA" id="WSFYYWF"/>
<dbReference type="EMBL" id="LNIX01000008">
    <property type="protein sequence ID" value="OXA51314.1"/>
    <property type="molecule type" value="Genomic_DNA"/>
</dbReference>
<dbReference type="GO" id="GO:0000407">
    <property type="term" value="C:phagophore assembly site"/>
    <property type="evidence" value="ECO:0007669"/>
    <property type="project" value="UniProtKB-SubCell"/>
</dbReference>
<evidence type="ECO:0000256" key="3">
    <source>
        <dbReference type="ARBA" id="ARBA00017647"/>
    </source>
</evidence>
<dbReference type="Gene3D" id="3.40.140.70">
    <property type="entry name" value="Ubiquitin-like modifier-activating enzyme ATG7 N-terminal domain"/>
    <property type="match status" value="1"/>
</dbReference>
<dbReference type="InterPro" id="IPR045886">
    <property type="entry name" value="ThiF/MoeB/HesA"/>
</dbReference>
<proteinExistence type="inferred from homology"/>
<keyword evidence="5 10" id="KW-0963">Cytoplasm</keyword>
<dbReference type="GO" id="GO:0015031">
    <property type="term" value="P:protein transport"/>
    <property type="evidence" value="ECO:0007669"/>
    <property type="project" value="UniProtKB-UniRule"/>
</dbReference>
<dbReference type="GO" id="GO:0000045">
    <property type="term" value="P:autophagosome assembly"/>
    <property type="evidence" value="ECO:0007669"/>
    <property type="project" value="TreeGrafter"/>
</dbReference>
<organism evidence="14 15">
    <name type="scientific">Folsomia candida</name>
    <name type="common">Springtail</name>
    <dbReference type="NCBI Taxonomy" id="158441"/>
    <lineage>
        <taxon>Eukaryota</taxon>
        <taxon>Metazoa</taxon>
        <taxon>Ecdysozoa</taxon>
        <taxon>Arthropoda</taxon>
        <taxon>Hexapoda</taxon>
        <taxon>Collembola</taxon>
        <taxon>Entomobryomorpha</taxon>
        <taxon>Isotomoidea</taxon>
        <taxon>Isotomidae</taxon>
        <taxon>Proisotominae</taxon>
        <taxon>Folsomia</taxon>
    </lineage>
</organism>
<dbReference type="Proteomes" id="UP000198287">
    <property type="component" value="Unassembled WGS sequence"/>
</dbReference>
<dbReference type="GO" id="GO:0032446">
    <property type="term" value="P:protein modification by small protein conjugation"/>
    <property type="evidence" value="ECO:0007669"/>
    <property type="project" value="TreeGrafter"/>
</dbReference>
<dbReference type="NCBIfam" id="TIGR01381">
    <property type="entry name" value="E1_like_apg7"/>
    <property type="match status" value="1"/>
</dbReference>
<dbReference type="PANTHER" id="PTHR10953:SF3">
    <property type="entry name" value="UBIQUITIN-LIKE MODIFIER-ACTIVATING ENZYME ATG7"/>
    <property type="match status" value="1"/>
</dbReference>
<dbReference type="InterPro" id="IPR000594">
    <property type="entry name" value="ThiF_NAD_FAD-bd"/>
</dbReference>
<comment type="similarity">
    <text evidence="1 10">Belongs to the ATG7 family.</text>
</comment>
<evidence type="ECO:0000256" key="11">
    <source>
        <dbReference type="SAM" id="MobiDB-lite"/>
    </source>
</evidence>
<dbReference type="STRING" id="158441.A0A226E2Q4"/>
<gene>
    <name evidence="14" type="ORF">Fcan01_14108</name>
</gene>
<dbReference type="GO" id="GO:0000422">
    <property type="term" value="P:autophagy of mitochondrion"/>
    <property type="evidence" value="ECO:0007669"/>
    <property type="project" value="TreeGrafter"/>
</dbReference>
<keyword evidence="15" id="KW-1185">Reference proteome</keyword>
<dbReference type="Pfam" id="PF16420">
    <property type="entry name" value="ATG7_N"/>
    <property type="match status" value="1"/>
</dbReference>
<keyword evidence="7 10" id="KW-0653">Protein transport</keyword>
<evidence type="ECO:0000259" key="13">
    <source>
        <dbReference type="Pfam" id="PF16420"/>
    </source>
</evidence>
<comment type="caution">
    <text evidence="14">The sequence shown here is derived from an EMBL/GenBank/DDBJ whole genome shotgun (WGS) entry which is preliminary data.</text>
</comment>
<evidence type="ECO:0000256" key="6">
    <source>
        <dbReference type="ARBA" id="ARBA00022786"/>
    </source>
</evidence>
<evidence type="ECO:0000313" key="15">
    <source>
        <dbReference type="Proteomes" id="UP000198287"/>
    </source>
</evidence>
<comment type="subcellular location">
    <subcellularLocation>
        <location evidence="10">Cytoplasm</location>
    </subcellularLocation>
    <subcellularLocation>
        <location evidence="10">Preautophagosomal structure</location>
    </subcellularLocation>
</comment>
<evidence type="ECO:0000256" key="4">
    <source>
        <dbReference type="ARBA" id="ARBA00022448"/>
    </source>
</evidence>
<dbReference type="GO" id="GO:0006995">
    <property type="term" value="P:cellular response to nitrogen starvation"/>
    <property type="evidence" value="ECO:0007669"/>
    <property type="project" value="TreeGrafter"/>
</dbReference>
<evidence type="ECO:0000256" key="1">
    <source>
        <dbReference type="ARBA" id="ARBA00010931"/>
    </source>
</evidence>
<evidence type="ECO:0000259" key="12">
    <source>
        <dbReference type="Pfam" id="PF00899"/>
    </source>
</evidence>
<dbReference type="AlphaFoldDB" id="A0A226E2Q4"/>
<keyword evidence="8 10" id="KW-0072">Autophagy</keyword>
<dbReference type="InterPro" id="IPR006285">
    <property type="entry name" value="Atg7"/>
</dbReference>